<feature type="non-terminal residue" evidence="2">
    <location>
        <position position="1"/>
    </location>
</feature>
<gene>
    <name evidence="2" type="ORF">CYMTET_45653</name>
</gene>
<feature type="compositionally biased region" description="Basic and acidic residues" evidence="1">
    <location>
        <begin position="245"/>
        <end position="261"/>
    </location>
</feature>
<feature type="region of interest" description="Disordered" evidence="1">
    <location>
        <begin position="198"/>
        <end position="284"/>
    </location>
</feature>
<dbReference type="EMBL" id="LGRX02031486">
    <property type="protein sequence ID" value="KAK3244750.1"/>
    <property type="molecule type" value="Genomic_DNA"/>
</dbReference>
<feature type="compositionally biased region" description="Polar residues" evidence="1">
    <location>
        <begin position="127"/>
        <end position="141"/>
    </location>
</feature>
<evidence type="ECO:0000256" key="1">
    <source>
        <dbReference type="SAM" id="MobiDB-lite"/>
    </source>
</evidence>
<sequence length="284" mass="31282">AAPLPGGDRRAAALPGGGSAAKHLADKLMKAIGRDKDKVEEVIDATRRAEIERDHVEHHYAKLKQEEARDLRLASVETAIGHLTRELGEINKHMKGSLPKPGTTNPQFSSRAEFEEREVPHFESEKATTTLGPSKSAQGTHLNKLVEAISRKPQKKISSEDQQSMGRLHAQGVPNGQSEEDLSQAAYVQFSWQATNEHSEENLMRQGSCGSLPLLRTTPEHSQNVQNMQRIPPPLSPSGTWGRRVSVDDIPRKGGNRDRASHNGASSPLDEDNKSSSFLEFNWL</sequence>
<reference evidence="2 3" key="1">
    <citation type="journal article" date="2015" name="Genome Biol. Evol.">
        <title>Comparative Genomics of a Bacterivorous Green Alga Reveals Evolutionary Causalities and Consequences of Phago-Mixotrophic Mode of Nutrition.</title>
        <authorList>
            <person name="Burns J.A."/>
            <person name="Paasch A."/>
            <person name="Narechania A."/>
            <person name="Kim E."/>
        </authorList>
    </citation>
    <scope>NUCLEOTIDE SEQUENCE [LARGE SCALE GENOMIC DNA]</scope>
    <source>
        <strain evidence="2 3">PLY_AMNH</strain>
    </source>
</reference>
<evidence type="ECO:0000313" key="3">
    <source>
        <dbReference type="Proteomes" id="UP001190700"/>
    </source>
</evidence>
<feature type="compositionally biased region" description="Polar residues" evidence="1">
    <location>
        <begin position="220"/>
        <end position="229"/>
    </location>
</feature>
<organism evidence="2 3">
    <name type="scientific">Cymbomonas tetramitiformis</name>
    <dbReference type="NCBI Taxonomy" id="36881"/>
    <lineage>
        <taxon>Eukaryota</taxon>
        <taxon>Viridiplantae</taxon>
        <taxon>Chlorophyta</taxon>
        <taxon>Pyramimonadophyceae</taxon>
        <taxon>Pyramimonadales</taxon>
        <taxon>Pyramimonadaceae</taxon>
        <taxon>Cymbomonas</taxon>
    </lineage>
</organism>
<feature type="compositionally biased region" description="Polar residues" evidence="1">
    <location>
        <begin position="275"/>
        <end position="284"/>
    </location>
</feature>
<feature type="compositionally biased region" description="Basic and acidic residues" evidence="1">
    <location>
        <begin position="112"/>
        <end position="126"/>
    </location>
</feature>
<name>A0AAE0EZH2_9CHLO</name>
<feature type="region of interest" description="Disordered" evidence="1">
    <location>
        <begin position="93"/>
        <end position="180"/>
    </location>
</feature>
<evidence type="ECO:0000313" key="2">
    <source>
        <dbReference type="EMBL" id="KAK3244750.1"/>
    </source>
</evidence>
<dbReference type="AlphaFoldDB" id="A0AAE0EZH2"/>
<dbReference type="Proteomes" id="UP001190700">
    <property type="component" value="Unassembled WGS sequence"/>
</dbReference>
<accession>A0AAE0EZH2</accession>
<protein>
    <submittedName>
        <fullName evidence="2">Uncharacterized protein</fullName>
    </submittedName>
</protein>
<proteinExistence type="predicted"/>
<comment type="caution">
    <text evidence="2">The sequence shown here is derived from an EMBL/GenBank/DDBJ whole genome shotgun (WGS) entry which is preliminary data.</text>
</comment>
<keyword evidence="3" id="KW-1185">Reference proteome</keyword>
<feature type="region of interest" description="Disordered" evidence="1">
    <location>
        <begin position="1"/>
        <end position="20"/>
    </location>
</feature>